<feature type="transmembrane region" description="Helical" evidence="6">
    <location>
        <begin position="160"/>
        <end position="181"/>
    </location>
</feature>
<dbReference type="GO" id="GO:0015297">
    <property type="term" value="F:antiporter activity"/>
    <property type="evidence" value="ECO:0007669"/>
    <property type="project" value="InterPro"/>
</dbReference>
<keyword evidence="3 6" id="KW-0812">Transmembrane</keyword>
<dbReference type="AlphaFoldDB" id="A0A0E0QNC4"/>
<dbReference type="eggNOG" id="KOG1347">
    <property type="taxonomic scope" value="Eukaryota"/>
</dbReference>
<sequence length="571" mass="58949">MCTTTSAPSVPEVATPADGGGHHVYVSLPQCTDGGDVEGGHCRPVVHQVKCRGGDDDGGGGGRGGGVVMPAAGETVREAAALCRLACPIALTALMLYSRSALSMLFLGSLGDLPLAAGSLAVAFANITGYSVLSGLSLGMDPLCSQAFGARQPRLLGLTLYRSVLFLLCCSLPLSALWLNMAKILLFLGQDRDITAMAQDYLLFSLPDLFSFSLIHPLRVYLRSQGITQPLAVAAAAAVVFHVPANYVLVGRLRLGAPGVAAAASASNFVLLAVLLAYVARRDEALREAGGPTAEWLAGWGPLARLAAPSCVSVCLEWWWYEVMILLCGLLPEPRPAVASMGVLMQTTALVYVFPSSLGFGVSTRVGNELGANRPGRARAAAHVAVAGGAALAAMGLAAMAFAAGMRHAWGRLFTADADILRLTAAALPVVGLCELGNCPQTVGCGVLRGTARPARAAHVNLGAFYLVGMPVAVVLAFGLGVGFVGLWVGLLAAQVCCAGLMLCVVGSTDWEAQARRAQALTSSAAVSGKADAAEGGGRWPEKGEHQEGEKRRHVALISSEEADPETAEVL</sequence>
<dbReference type="STRING" id="4529.A0A0E0QNC4"/>
<comment type="subcellular location">
    <subcellularLocation>
        <location evidence="1">Membrane</location>
        <topology evidence="1">Multi-pass membrane protein</topology>
    </subcellularLocation>
</comment>
<protein>
    <recommendedName>
        <fullName evidence="6">Protein DETOXIFICATION</fullName>
    </recommendedName>
    <alternativeName>
        <fullName evidence="6">Multidrug and toxic compound extrusion protein</fullName>
    </alternativeName>
</protein>
<feature type="transmembrane region" description="Helical" evidence="6">
    <location>
        <begin position="337"/>
        <end position="360"/>
    </location>
</feature>
<keyword evidence="9" id="KW-1185">Reference proteome</keyword>
<proteinExistence type="inferred from homology"/>
<evidence type="ECO:0000256" key="6">
    <source>
        <dbReference type="RuleBase" id="RU004914"/>
    </source>
</evidence>
<organism evidence="8 9">
    <name type="scientific">Oryza rufipogon</name>
    <name type="common">Brownbeard rice</name>
    <name type="synonym">Asian wild rice</name>
    <dbReference type="NCBI Taxonomy" id="4529"/>
    <lineage>
        <taxon>Eukaryota</taxon>
        <taxon>Viridiplantae</taxon>
        <taxon>Streptophyta</taxon>
        <taxon>Embryophyta</taxon>
        <taxon>Tracheophyta</taxon>
        <taxon>Spermatophyta</taxon>
        <taxon>Magnoliopsida</taxon>
        <taxon>Liliopsida</taxon>
        <taxon>Poales</taxon>
        <taxon>Poaceae</taxon>
        <taxon>BOP clade</taxon>
        <taxon>Oryzoideae</taxon>
        <taxon>Oryzeae</taxon>
        <taxon>Oryzinae</taxon>
        <taxon>Oryza</taxon>
    </lineage>
</organism>
<feature type="transmembrane region" description="Helical" evidence="6">
    <location>
        <begin position="79"/>
        <end position="97"/>
    </location>
</feature>
<name>A0A0E0QNC4_ORYRU</name>
<dbReference type="Proteomes" id="UP000008022">
    <property type="component" value="Unassembled WGS sequence"/>
</dbReference>
<evidence type="ECO:0000256" key="7">
    <source>
        <dbReference type="SAM" id="MobiDB-lite"/>
    </source>
</evidence>
<evidence type="ECO:0000256" key="3">
    <source>
        <dbReference type="ARBA" id="ARBA00022692"/>
    </source>
</evidence>
<dbReference type="GO" id="GO:1990961">
    <property type="term" value="P:xenobiotic detoxification by transmembrane export across the plasma membrane"/>
    <property type="evidence" value="ECO:0007669"/>
    <property type="project" value="InterPro"/>
</dbReference>
<feature type="transmembrane region" description="Helical" evidence="6">
    <location>
        <begin position="458"/>
        <end position="479"/>
    </location>
</feature>
<evidence type="ECO:0000256" key="2">
    <source>
        <dbReference type="ARBA" id="ARBA00010199"/>
    </source>
</evidence>
<feature type="transmembrane region" description="Helical" evidence="6">
    <location>
        <begin position="230"/>
        <end position="249"/>
    </location>
</feature>
<evidence type="ECO:0000256" key="4">
    <source>
        <dbReference type="ARBA" id="ARBA00022989"/>
    </source>
</evidence>
<dbReference type="Gramene" id="ORUFI09G01920.1">
    <property type="protein sequence ID" value="ORUFI09G01920.1"/>
    <property type="gene ID" value="ORUFI09G01920"/>
</dbReference>
<reference evidence="9" key="1">
    <citation type="submission" date="2013-06" db="EMBL/GenBank/DDBJ databases">
        <authorList>
            <person name="Zhao Q."/>
        </authorList>
    </citation>
    <scope>NUCLEOTIDE SEQUENCE</scope>
    <source>
        <strain evidence="9">cv. W1943</strain>
    </source>
</reference>
<dbReference type="InterPro" id="IPR002528">
    <property type="entry name" value="MATE_fam"/>
</dbReference>
<evidence type="ECO:0000256" key="5">
    <source>
        <dbReference type="ARBA" id="ARBA00023136"/>
    </source>
</evidence>
<dbReference type="GO" id="GO:0016020">
    <property type="term" value="C:membrane"/>
    <property type="evidence" value="ECO:0007669"/>
    <property type="project" value="UniProtKB-SubCell"/>
</dbReference>
<feature type="transmembrane region" description="Helical" evidence="6">
    <location>
        <begin position="485"/>
        <end position="507"/>
    </location>
</feature>
<dbReference type="OMA" id="AHLYVMA"/>
<comment type="caution">
    <text evidence="6">Lacks conserved residue(s) required for the propagation of feature annotation.</text>
</comment>
<reference evidence="8" key="2">
    <citation type="submission" date="2015-06" db="UniProtKB">
        <authorList>
            <consortium name="EnsemblPlants"/>
        </authorList>
    </citation>
    <scope>IDENTIFICATION</scope>
</reference>
<dbReference type="CDD" id="cd13132">
    <property type="entry name" value="MATE_eukaryotic"/>
    <property type="match status" value="1"/>
</dbReference>
<dbReference type="HOGENOM" id="CLU_012893_1_0_1"/>
<dbReference type="InterPro" id="IPR045069">
    <property type="entry name" value="MATE_euk"/>
</dbReference>
<feature type="region of interest" description="Disordered" evidence="7">
    <location>
        <begin position="528"/>
        <end position="571"/>
    </location>
</feature>
<evidence type="ECO:0000256" key="1">
    <source>
        <dbReference type="ARBA" id="ARBA00004141"/>
    </source>
</evidence>
<dbReference type="EnsemblPlants" id="ORUFI09G01920.1">
    <property type="protein sequence ID" value="ORUFI09G01920.1"/>
    <property type="gene ID" value="ORUFI09G01920"/>
</dbReference>
<evidence type="ECO:0000313" key="9">
    <source>
        <dbReference type="Proteomes" id="UP000008022"/>
    </source>
</evidence>
<feature type="transmembrane region" description="Helical" evidence="6">
    <location>
        <begin position="117"/>
        <end position="139"/>
    </location>
</feature>
<dbReference type="Pfam" id="PF01554">
    <property type="entry name" value="MatE"/>
    <property type="match status" value="2"/>
</dbReference>
<accession>A0A0E0QNC4</accession>
<evidence type="ECO:0000313" key="8">
    <source>
        <dbReference type="EnsemblPlants" id="ORUFI09G01920.1"/>
    </source>
</evidence>
<feature type="compositionally biased region" description="Acidic residues" evidence="7">
    <location>
        <begin position="561"/>
        <end position="571"/>
    </location>
</feature>
<feature type="transmembrane region" description="Helical" evidence="6">
    <location>
        <begin position="255"/>
        <end position="279"/>
    </location>
</feature>
<comment type="similarity">
    <text evidence="2 6">Belongs to the multi antimicrobial extrusion (MATE) (TC 2.A.66.1) family.</text>
</comment>
<feature type="compositionally biased region" description="Basic and acidic residues" evidence="7">
    <location>
        <begin position="540"/>
        <end position="551"/>
    </location>
</feature>
<keyword evidence="5 6" id="KW-0472">Membrane</keyword>
<dbReference type="NCBIfam" id="TIGR00797">
    <property type="entry name" value="matE"/>
    <property type="match status" value="1"/>
</dbReference>
<keyword evidence="4 6" id="KW-1133">Transmembrane helix</keyword>
<dbReference type="GO" id="GO:0042910">
    <property type="term" value="F:xenobiotic transmembrane transporter activity"/>
    <property type="evidence" value="ECO:0007669"/>
    <property type="project" value="InterPro"/>
</dbReference>
<feature type="transmembrane region" description="Helical" evidence="6">
    <location>
        <begin position="380"/>
        <end position="404"/>
    </location>
</feature>
<dbReference type="PANTHER" id="PTHR11206">
    <property type="entry name" value="MULTIDRUG RESISTANCE PROTEIN"/>
    <property type="match status" value="1"/>
</dbReference>